<dbReference type="InterPro" id="IPR000669">
    <property type="entry name" value="Mannitol_DH"/>
</dbReference>
<dbReference type="Pfam" id="PF08125">
    <property type="entry name" value="Mannitol_dh_C"/>
    <property type="match status" value="1"/>
</dbReference>
<feature type="domain" description="Mannitol dehydrogenase N-terminal" evidence="3">
    <location>
        <begin position="14"/>
        <end position="223"/>
    </location>
</feature>
<dbReference type="InterPro" id="IPR008927">
    <property type="entry name" value="6-PGluconate_DH-like_C_sf"/>
</dbReference>
<protein>
    <recommendedName>
        <fullName evidence="6">Mannitol dehydrogenase</fullName>
    </recommendedName>
</protein>
<evidence type="ECO:0000256" key="2">
    <source>
        <dbReference type="ARBA" id="ARBA00023027"/>
    </source>
</evidence>
<dbReference type="SUPFAM" id="SSF48179">
    <property type="entry name" value="6-phosphogluconate dehydrogenase C-terminal domain-like"/>
    <property type="match status" value="1"/>
</dbReference>
<dbReference type="PRINTS" id="PR00084">
    <property type="entry name" value="MTLDHDRGNASE"/>
</dbReference>
<dbReference type="PROSITE" id="PS00974">
    <property type="entry name" value="MANNITOL_DHGENASE"/>
    <property type="match status" value="1"/>
</dbReference>
<dbReference type="InterPro" id="IPR023027">
    <property type="entry name" value="Mannitol_DH_CS"/>
</dbReference>
<dbReference type="InterPro" id="IPR036291">
    <property type="entry name" value="NAD(P)-bd_dom_sf"/>
</dbReference>
<reference evidence="5" key="1">
    <citation type="journal article" date="2020" name="Nature">
        <title>Giant virus diversity and host interactions through global metagenomics.</title>
        <authorList>
            <person name="Schulz F."/>
            <person name="Roux S."/>
            <person name="Paez-Espino D."/>
            <person name="Jungbluth S."/>
            <person name="Walsh D.A."/>
            <person name="Denef V.J."/>
            <person name="McMahon K.D."/>
            <person name="Konstantinidis K.T."/>
            <person name="Eloe-Fadrosh E.A."/>
            <person name="Kyrpides N.C."/>
            <person name="Woyke T."/>
        </authorList>
    </citation>
    <scope>NUCLEOTIDE SEQUENCE</scope>
    <source>
        <strain evidence="5">GVMAG-M-3300021389-45</strain>
    </source>
</reference>
<accession>A0A6C0CN47</accession>
<dbReference type="InterPro" id="IPR013131">
    <property type="entry name" value="Mannitol_DH_N"/>
</dbReference>
<evidence type="ECO:0000256" key="1">
    <source>
        <dbReference type="ARBA" id="ARBA00023002"/>
    </source>
</evidence>
<dbReference type="EMBL" id="MN739458">
    <property type="protein sequence ID" value="QHT05713.1"/>
    <property type="molecule type" value="Genomic_DNA"/>
</dbReference>
<keyword evidence="2" id="KW-0520">NAD</keyword>
<name>A0A6C0CN47_9ZZZZ</name>
<dbReference type="SUPFAM" id="SSF51735">
    <property type="entry name" value="NAD(P)-binding Rossmann-fold domains"/>
    <property type="match status" value="1"/>
</dbReference>
<dbReference type="GO" id="GO:0019594">
    <property type="term" value="P:mannitol metabolic process"/>
    <property type="evidence" value="ECO:0007669"/>
    <property type="project" value="InterPro"/>
</dbReference>
<evidence type="ECO:0000259" key="4">
    <source>
        <dbReference type="Pfam" id="PF08125"/>
    </source>
</evidence>
<feature type="domain" description="Mannitol dehydrogenase C-terminal" evidence="4">
    <location>
        <begin position="235"/>
        <end position="406"/>
    </location>
</feature>
<dbReference type="Gene3D" id="3.40.50.720">
    <property type="entry name" value="NAD(P)-binding Rossmann-like Domain"/>
    <property type="match status" value="1"/>
</dbReference>
<dbReference type="InterPro" id="IPR013328">
    <property type="entry name" value="6PGD_dom2"/>
</dbReference>
<evidence type="ECO:0000313" key="5">
    <source>
        <dbReference type="EMBL" id="QHT05713.1"/>
    </source>
</evidence>
<dbReference type="Pfam" id="PF01232">
    <property type="entry name" value="Mannitol_dh"/>
    <property type="match status" value="1"/>
</dbReference>
<dbReference type="PANTHER" id="PTHR43362">
    <property type="entry name" value="MANNITOL DEHYDROGENASE DSF1-RELATED"/>
    <property type="match status" value="1"/>
</dbReference>
<evidence type="ECO:0008006" key="6">
    <source>
        <dbReference type="Google" id="ProtNLM"/>
    </source>
</evidence>
<dbReference type="Gene3D" id="1.10.1040.10">
    <property type="entry name" value="N-(1-d-carboxylethyl)-l-norvaline Dehydrogenase, domain 2"/>
    <property type="match status" value="1"/>
</dbReference>
<dbReference type="InterPro" id="IPR013118">
    <property type="entry name" value="Mannitol_DH_C"/>
</dbReference>
<dbReference type="AlphaFoldDB" id="A0A6C0CN47"/>
<dbReference type="GO" id="GO:0016616">
    <property type="term" value="F:oxidoreductase activity, acting on the CH-OH group of donors, NAD or NADP as acceptor"/>
    <property type="evidence" value="ECO:0007669"/>
    <property type="project" value="TreeGrafter"/>
</dbReference>
<dbReference type="PANTHER" id="PTHR43362:SF1">
    <property type="entry name" value="MANNITOL DEHYDROGENASE 2-RELATED"/>
    <property type="match status" value="1"/>
</dbReference>
<keyword evidence="1" id="KW-0560">Oxidoreductase</keyword>
<proteinExistence type="predicted"/>
<evidence type="ECO:0000259" key="3">
    <source>
        <dbReference type="Pfam" id="PF01232"/>
    </source>
</evidence>
<dbReference type="InterPro" id="IPR050988">
    <property type="entry name" value="Mannitol_DH/Oxidoreductase"/>
</dbReference>
<sequence>MLRTTYDKSECQTGIVHIGYGAFHRAHQAMYIDDYMQKTGDLRWGIVAVNLRNEGFREIDDYIVKTPSKYRLVRSHLDFIDWTKNRTIAKHLLTLPSVHLITITVTESGYSPGSPLYEYLACGLRNRKNPITILTCDNMRQNGVALETQFLAYLYQTNQYEMVDWVRENVKFPSCMVDRITPRTTMKLCDEVEHVYPGYGRTPVQTEEYSKWVIERNFASEFPDLGEVGVTITDDIEPYEETKIRILNGGHTSLAYLGVLSGYTTFDQVMKNDTHREHFKKLQEEEIVPSIEGKFPFDLNDYVDEIEERFSCGSNTDDLERICMDGFTKFHTFVVPSLRICLQQGKKPVRIYKSIAAWYIYARKFARGCTKIKYNEPNWTLLEPLLKEGCVDDFVSNERLWGDIPKLFITFSRDLKTILLSHTFEKEIDLLCD</sequence>
<organism evidence="5">
    <name type="scientific">viral metagenome</name>
    <dbReference type="NCBI Taxonomy" id="1070528"/>
    <lineage>
        <taxon>unclassified sequences</taxon>
        <taxon>metagenomes</taxon>
        <taxon>organismal metagenomes</taxon>
    </lineage>
</organism>